<dbReference type="AlphaFoldDB" id="A0A1W6Z2B9"/>
<reference evidence="2 3" key="1">
    <citation type="submission" date="2017-05" db="EMBL/GenBank/DDBJ databases">
        <title>Complete and WGS of Bordetella genogroups.</title>
        <authorList>
            <person name="Spilker T."/>
            <person name="LiPuma J."/>
        </authorList>
    </citation>
    <scope>NUCLEOTIDE SEQUENCE [LARGE SCALE GENOMIC DNA]</scope>
    <source>
        <strain evidence="2 3">AU17164</strain>
    </source>
</reference>
<dbReference type="EMBL" id="CP021109">
    <property type="protein sequence ID" value="ARP87391.1"/>
    <property type="molecule type" value="Genomic_DNA"/>
</dbReference>
<sequence>MKDFELAQNTIGKPPAHLSREEFSRRHGYPEALIRDNFTEAGDLTAAGKEALRRAIDRVASREAAPMSPPTDIHDPSIMVVSPPPGDAHAQVHALALQRGVSVEVQTWREARTLGTRGGPYIGDIALFRNHWAVRSTRGGRYRITPGPNAALHAVNVLMLKNIGQTILADHYAMSGPNRRGEITLTPQPWALSPMALAAPR</sequence>
<evidence type="ECO:0000313" key="3">
    <source>
        <dbReference type="Proteomes" id="UP000194139"/>
    </source>
</evidence>
<feature type="region of interest" description="Disordered" evidence="1">
    <location>
        <begin position="1"/>
        <end position="22"/>
    </location>
</feature>
<proteinExistence type="predicted"/>
<keyword evidence="3" id="KW-1185">Reference proteome</keyword>
<dbReference type="Proteomes" id="UP000194139">
    <property type="component" value="Chromosome"/>
</dbReference>
<organism evidence="2 3">
    <name type="scientific">Bordetella genomosp. 9</name>
    <dbReference type="NCBI Taxonomy" id="1416803"/>
    <lineage>
        <taxon>Bacteria</taxon>
        <taxon>Pseudomonadati</taxon>
        <taxon>Pseudomonadota</taxon>
        <taxon>Betaproteobacteria</taxon>
        <taxon>Burkholderiales</taxon>
        <taxon>Alcaligenaceae</taxon>
        <taxon>Bordetella</taxon>
    </lineage>
</organism>
<gene>
    <name evidence="2" type="ORF">CAL13_15115</name>
</gene>
<accession>A0A1W6Z2B9</accession>
<evidence type="ECO:0000313" key="2">
    <source>
        <dbReference type="EMBL" id="ARP87391.1"/>
    </source>
</evidence>
<name>A0A1W6Z2B9_9BORD</name>
<evidence type="ECO:0000256" key="1">
    <source>
        <dbReference type="SAM" id="MobiDB-lite"/>
    </source>
</evidence>
<protein>
    <submittedName>
        <fullName evidence="2">Uncharacterized protein</fullName>
    </submittedName>
</protein>